<reference evidence="2" key="1">
    <citation type="journal article" date="2019" name="Int. J. Syst. Evol. Microbiol.">
        <title>The Global Catalogue of Microorganisms (GCM) 10K type strain sequencing project: providing services to taxonomists for standard genome sequencing and annotation.</title>
        <authorList>
            <consortium name="The Broad Institute Genomics Platform"/>
            <consortium name="The Broad Institute Genome Sequencing Center for Infectious Disease"/>
            <person name="Wu L."/>
            <person name="Ma J."/>
        </authorList>
    </citation>
    <scope>NUCLEOTIDE SEQUENCE [LARGE SCALE GENOMIC DNA]</scope>
    <source>
        <strain evidence="2">JCM 19635</strain>
    </source>
</reference>
<proteinExistence type="predicted"/>
<dbReference type="Proteomes" id="UP001596513">
    <property type="component" value="Unassembled WGS sequence"/>
</dbReference>
<dbReference type="RefSeq" id="WP_380205292.1">
    <property type="nucleotide sequence ID" value="NZ_JBHTEK010000001.1"/>
</dbReference>
<protein>
    <submittedName>
        <fullName evidence="1">Uncharacterized protein</fullName>
    </submittedName>
</protein>
<gene>
    <name evidence="1" type="ORF">ACFQT0_22435</name>
</gene>
<evidence type="ECO:0000313" key="1">
    <source>
        <dbReference type="EMBL" id="MFC7669817.1"/>
    </source>
</evidence>
<keyword evidence="2" id="KW-1185">Reference proteome</keyword>
<dbReference type="EMBL" id="JBHTEK010000001">
    <property type="protein sequence ID" value="MFC7669817.1"/>
    <property type="molecule type" value="Genomic_DNA"/>
</dbReference>
<evidence type="ECO:0000313" key="2">
    <source>
        <dbReference type="Proteomes" id="UP001596513"/>
    </source>
</evidence>
<name>A0ABW2UBL3_9BACT</name>
<sequence length="53" mass="5830">MALAAQARHLEHEVKAGRTDEVAVGFQLLEHYFARFVAEYPSAVERATNASAV</sequence>
<organism evidence="1 2">
    <name type="scientific">Hymenobacter humi</name>
    <dbReference type="NCBI Taxonomy" id="1411620"/>
    <lineage>
        <taxon>Bacteria</taxon>
        <taxon>Pseudomonadati</taxon>
        <taxon>Bacteroidota</taxon>
        <taxon>Cytophagia</taxon>
        <taxon>Cytophagales</taxon>
        <taxon>Hymenobacteraceae</taxon>
        <taxon>Hymenobacter</taxon>
    </lineage>
</organism>
<comment type="caution">
    <text evidence="1">The sequence shown here is derived from an EMBL/GenBank/DDBJ whole genome shotgun (WGS) entry which is preliminary data.</text>
</comment>
<accession>A0ABW2UBL3</accession>